<dbReference type="SUPFAM" id="SSF51182">
    <property type="entry name" value="RmlC-like cupins"/>
    <property type="match status" value="1"/>
</dbReference>
<accession>A0A975S4I0</accession>
<geneLocation type="plasmid" evidence="6 7">
    <name>p4</name>
</geneLocation>
<feature type="binding site" evidence="2">
    <location>
        <position position="102"/>
    </location>
    <ligand>
        <name>Fe cation</name>
        <dbReference type="ChEBI" id="CHEBI:24875"/>
    </ligand>
</feature>
<feature type="binding site" evidence="2">
    <location>
        <position position="60"/>
    </location>
    <ligand>
        <name>Fe cation</name>
        <dbReference type="ChEBI" id="CHEBI:24875"/>
    </ligand>
</feature>
<evidence type="ECO:0000259" key="5">
    <source>
        <dbReference type="Pfam" id="PF17954"/>
    </source>
</evidence>
<evidence type="ECO:0000256" key="2">
    <source>
        <dbReference type="PIRSR" id="PIRSR006232-1"/>
    </source>
</evidence>
<proteinExistence type="inferred from homology"/>
<comment type="cofactor">
    <cofactor evidence="2">
        <name>Fe cation</name>
        <dbReference type="ChEBI" id="CHEBI:24875"/>
    </cofactor>
    <text evidence="2">Binds 1 Fe cation per subunit.</text>
</comment>
<dbReference type="RefSeq" id="WP_215507228.1">
    <property type="nucleotide sequence ID" value="NZ_CP076365.1"/>
</dbReference>
<keyword evidence="2" id="KW-0479">Metal-binding</keyword>
<dbReference type="AlphaFoldDB" id="A0A975S4I0"/>
<dbReference type="PANTHER" id="PTHR43212:SF3">
    <property type="entry name" value="QUERCETIN 2,3-DIOXYGENASE"/>
    <property type="match status" value="1"/>
</dbReference>
<feature type="domain" description="Pirin N-terminal" evidence="4">
    <location>
        <begin position="11"/>
        <end position="120"/>
    </location>
</feature>
<organism evidence="6 7">
    <name type="scientific">Gemmobacter fulvus</name>
    <dbReference type="NCBI Taxonomy" id="2840474"/>
    <lineage>
        <taxon>Bacteria</taxon>
        <taxon>Pseudomonadati</taxon>
        <taxon>Pseudomonadota</taxon>
        <taxon>Alphaproteobacteria</taxon>
        <taxon>Rhodobacterales</taxon>
        <taxon>Paracoccaceae</taxon>
        <taxon>Gemmobacter</taxon>
    </lineage>
</organism>
<evidence type="ECO:0000256" key="1">
    <source>
        <dbReference type="ARBA" id="ARBA00008416"/>
    </source>
</evidence>
<protein>
    <submittedName>
        <fullName evidence="6">Pirin family protein</fullName>
    </submittedName>
</protein>
<dbReference type="GO" id="GO:0046872">
    <property type="term" value="F:metal ion binding"/>
    <property type="evidence" value="ECO:0007669"/>
    <property type="project" value="UniProtKB-KW"/>
</dbReference>
<dbReference type="Pfam" id="PF17954">
    <property type="entry name" value="Pirin_C_2"/>
    <property type="match status" value="1"/>
</dbReference>
<dbReference type="Pfam" id="PF02678">
    <property type="entry name" value="Pirin"/>
    <property type="match status" value="1"/>
</dbReference>
<dbReference type="Gene3D" id="2.60.120.10">
    <property type="entry name" value="Jelly Rolls"/>
    <property type="match status" value="2"/>
</dbReference>
<feature type="binding site" evidence="2">
    <location>
        <position position="58"/>
    </location>
    <ligand>
        <name>Fe cation</name>
        <dbReference type="ChEBI" id="CHEBI:24875"/>
    </ligand>
</feature>
<keyword evidence="6" id="KW-0614">Plasmid</keyword>
<feature type="domain" description="Quercetin 2,3-dioxygenase C-terminal cupin" evidence="5">
    <location>
        <begin position="142"/>
        <end position="225"/>
    </location>
</feature>
<evidence type="ECO:0000313" key="7">
    <source>
        <dbReference type="Proteomes" id="UP000679352"/>
    </source>
</evidence>
<dbReference type="PIRSF" id="PIRSF006232">
    <property type="entry name" value="Pirin"/>
    <property type="match status" value="1"/>
</dbReference>
<dbReference type="PANTHER" id="PTHR43212">
    <property type="entry name" value="QUERCETIN 2,3-DIOXYGENASE"/>
    <property type="match status" value="1"/>
</dbReference>
<keyword evidence="7" id="KW-1185">Reference proteome</keyword>
<gene>
    <name evidence="6" type="ORF">KM031_21220</name>
</gene>
<sequence>MSILIHGNMSRGRSQKGWAEAFHSFSFGDFLDPARMGFARLRVLNEDRIVPGAGFAPHDHADMDILTLVLAGRIRHEDSLGTVSDLVPGMVQLMRAGSGITHSEVNASDREPAHVVQIWLIPDRAGGPPSYQTLHLPPGDALIAAGDGTAPLHLGSDSRIRLAQPRDGTVSRIVVAPGRAVFVQILDGMARMEGERLVAGDGLQLTSTPPDLHWQSDGRMLIFDMPA</sequence>
<comment type="similarity">
    <text evidence="1 3">Belongs to the pirin family.</text>
</comment>
<dbReference type="InterPro" id="IPR003829">
    <property type="entry name" value="Pirin_N_dom"/>
</dbReference>
<name>A0A975S4I0_9RHOB</name>
<feature type="binding site" evidence="2">
    <location>
        <position position="104"/>
    </location>
    <ligand>
        <name>Fe cation</name>
        <dbReference type="ChEBI" id="CHEBI:24875"/>
    </ligand>
</feature>
<evidence type="ECO:0000256" key="3">
    <source>
        <dbReference type="RuleBase" id="RU003457"/>
    </source>
</evidence>
<evidence type="ECO:0000313" key="6">
    <source>
        <dbReference type="EMBL" id="QWK93098.1"/>
    </source>
</evidence>
<reference evidence="6" key="1">
    <citation type="submission" date="2021-06" db="EMBL/GenBank/DDBJ databases">
        <authorList>
            <person name="Lee C.-S."/>
            <person name="Jin L."/>
        </authorList>
    </citation>
    <scope>NUCLEOTIDE SEQUENCE</scope>
    <source>
        <strain evidence="6">Con5</strain>
        <plasmid evidence="6">p4</plasmid>
    </source>
</reference>
<keyword evidence="2" id="KW-0408">Iron</keyword>
<dbReference type="CDD" id="cd02910">
    <property type="entry name" value="cupin_Yhhw_N"/>
    <property type="match status" value="1"/>
</dbReference>
<dbReference type="EMBL" id="CP076365">
    <property type="protein sequence ID" value="QWK93098.1"/>
    <property type="molecule type" value="Genomic_DNA"/>
</dbReference>
<dbReference type="InterPro" id="IPR014710">
    <property type="entry name" value="RmlC-like_jellyroll"/>
</dbReference>
<evidence type="ECO:0000259" key="4">
    <source>
        <dbReference type="Pfam" id="PF02678"/>
    </source>
</evidence>
<dbReference type="Proteomes" id="UP000679352">
    <property type="component" value="Plasmid p4"/>
</dbReference>
<dbReference type="InterPro" id="IPR041602">
    <property type="entry name" value="Quercetinase_C"/>
</dbReference>
<dbReference type="InterPro" id="IPR011051">
    <property type="entry name" value="RmlC_Cupin_sf"/>
</dbReference>
<dbReference type="InterPro" id="IPR012093">
    <property type="entry name" value="Pirin"/>
</dbReference>
<dbReference type="KEGG" id="gfu:KM031_21220"/>